<dbReference type="Gene3D" id="3.40.50.300">
    <property type="entry name" value="P-loop containing nucleotide triphosphate hydrolases"/>
    <property type="match status" value="1"/>
</dbReference>
<evidence type="ECO:0000256" key="1">
    <source>
        <dbReference type="ARBA" id="ARBA00022737"/>
    </source>
</evidence>
<organism evidence="4 5">
    <name type="scientific">Cladonia borealis</name>
    <dbReference type="NCBI Taxonomy" id="184061"/>
    <lineage>
        <taxon>Eukaryota</taxon>
        <taxon>Fungi</taxon>
        <taxon>Dikarya</taxon>
        <taxon>Ascomycota</taxon>
        <taxon>Pezizomycotina</taxon>
        <taxon>Lecanoromycetes</taxon>
        <taxon>OSLEUM clade</taxon>
        <taxon>Lecanoromycetidae</taxon>
        <taxon>Lecanorales</taxon>
        <taxon>Lecanorineae</taxon>
        <taxon>Cladoniaceae</taxon>
        <taxon>Cladonia</taxon>
    </lineage>
</organism>
<dbReference type="SUPFAM" id="SSF48371">
    <property type="entry name" value="ARM repeat"/>
    <property type="match status" value="1"/>
</dbReference>
<dbReference type="EMBL" id="JAFEKC020000026">
    <property type="protein sequence ID" value="KAK0506991.1"/>
    <property type="molecule type" value="Genomic_DNA"/>
</dbReference>
<sequence>MWIDLFDRLIWIPLRKLRNQLKSDYSLNDLLYNEYFLDRMDGHLFADALWSVILESSARTLFILDGLDEVAQGFDPQTGQILQNLLNQSHVIITSRPYRSSLEYMKPPDLELETIGFYPDQADAYIEKAIDAPTTMTTLYQAIELRLWRKDALYLNKVSTIDVAQGLTGFEITWLVQAEINLLQSLAFTGLYNDIVEFDVKYCDQILQNQDHIMKHLKRPASTTMSTILAQLSLLRTSSTSDEGHRSHHLLHLTFQENFAAQYYVEHWKSGKPLPYLKFSNGKARHESILPESFLQREKYNARYDVLWRFVTGMLQREDEDHLRRFFALIKEEPRDLLGPVHQRLAMHSLSEVDFSNKTSTSSSLRENLEEQLSQWALFEYYSNGTATLAGDMRFPQSVLEAILEEEGFEDQRSSLMRSLPARRTSVPSFIKFITAWLNEDISPHMMASICKVLNAHPRNLPDQTLNKLAGLLGDQLFPIRCSALGVLRRQRTLSEGILVEMAKLLEDKDSRVREAAAYALGDCVDPLDEIFKVSLLRSRDFVLVENGVPILGTQSASLKEMFEMTLSEGFLEETLPTTLREIGLEESSRKEILEALGGPIFQRQRVKALETPPLSDDILAAVAQRLDDKRSKVRKAAAMALGAHSILPGEILERVANQLDDKSETLREAAARTLGVQSTLPAKILEAVAQRLDDKDSNVREATVYALGANLDDEDSQDTENFRSAWTDQSTLPVEILTAMAERLNHEDRQTRKAIARALVGQSNLPGEIVTIVAALLKDGNIEVRDAAARVLGKQSVLSEEIGQALAVVMDDQKDREETIYTDTSSNTEDETSLSQATEDETSLSPAIEDETSLSPAIEDETSLSPAIEAEVSLSSDTDDDFAESLINKAAFPREEIEEMNAAFSEGYRNYHGELGRGKWRSGLHYESWLSCSFYEQLVWYIEDGSLCLQTAEQFWKLPFKSREKQEQFIAKLQKVRANLGGRQ</sequence>
<dbReference type="AlphaFoldDB" id="A0AA39QSC1"/>
<feature type="compositionally biased region" description="Acidic residues" evidence="2">
    <location>
        <begin position="829"/>
        <end position="863"/>
    </location>
</feature>
<dbReference type="InterPro" id="IPR007111">
    <property type="entry name" value="NACHT_NTPase"/>
</dbReference>
<comment type="caution">
    <text evidence="4">The sequence shown here is derived from an EMBL/GenBank/DDBJ whole genome shotgun (WGS) entry which is preliminary data.</text>
</comment>
<feature type="region of interest" description="Disordered" evidence="2">
    <location>
        <begin position="820"/>
        <end position="863"/>
    </location>
</feature>
<evidence type="ECO:0000259" key="3">
    <source>
        <dbReference type="Pfam" id="PF05729"/>
    </source>
</evidence>
<dbReference type="InterPro" id="IPR000357">
    <property type="entry name" value="HEAT"/>
</dbReference>
<dbReference type="Gene3D" id="1.25.10.10">
    <property type="entry name" value="Leucine-rich Repeat Variant"/>
    <property type="match status" value="3"/>
</dbReference>
<evidence type="ECO:0000313" key="5">
    <source>
        <dbReference type="Proteomes" id="UP001166286"/>
    </source>
</evidence>
<evidence type="ECO:0000313" key="4">
    <source>
        <dbReference type="EMBL" id="KAK0506991.1"/>
    </source>
</evidence>
<keyword evidence="5" id="KW-1185">Reference proteome</keyword>
<evidence type="ECO:0000256" key="2">
    <source>
        <dbReference type="SAM" id="MobiDB-lite"/>
    </source>
</evidence>
<keyword evidence="1" id="KW-0677">Repeat</keyword>
<name>A0AA39QSC1_9LECA</name>
<protein>
    <recommendedName>
        <fullName evidence="3">NACHT domain-containing protein</fullName>
    </recommendedName>
</protein>
<dbReference type="InterPro" id="IPR027417">
    <property type="entry name" value="P-loop_NTPase"/>
</dbReference>
<dbReference type="PANTHER" id="PTHR46844:SF1">
    <property type="entry name" value="SLR5058 PROTEIN"/>
    <property type="match status" value="1"/>
</dbReference>
<gene>
    <name evidence="4" type="ORF">JMJ35_010691</name>
</gene>
<dbReference type="Pfam" id="PF05729">
    <property type="entry name" value="NACHT"/>
    <property type="match status" value="1"/>
</dbReference>
<dbReference type="Proteomes" id="UP001166286">
    <property type="component" value="Unassembled WGS sequence"/>
</dbReference>
<proteinExistence type="predicted"/>
<feature type="domain" description="NACHT" evidence="3">
    <location>
        <begin position="6"/>
        <end position="130"/>
    </location>
</feature>
<dbReference type="Pfam" id="PF02985">
    <property type="entry name" value="HEAT"/>
    <property type="match status" value="1"/>
</dbReference>
<accession>A0AA39QSC1</accession>
<dbReference type="InterPro" id="IPR011989">
    <property type="entry name" value="ARM-like"/>
</dbReference>
<dbReference type="InterPro" id="IPR016024">
    <property type="entry name" value="ARM-type_fold"/>
</dbReference>
<dbReference type="Pfam" id="PF13646">
    <property type="entry name" value="HEAT_2"/>
    <property type="match status" value="1"/>
</dbReference>
<reference evidence="4" key="1">
    <citation type="submission" date="2023-03" db="EMBL/GenBank/DDBJ databases">
        <title>Complete genome of Cladonia borealis.</title>
        <authorList>
            <person name="Park H."/>
        </authorList>
    </citation>
    <scope>NUCLEOTIDE SEQUENCE</scope>
    <source>
        <strain evidence="4">ANT050790</strain>
    </source>
</reference>
<dbReference type="PANTHER" id="PTHR46844">
    <property type="entry name" value="SLR5058 PROTEIN"/>
    <property type="match status" value="1"/>
</dbReference>